<gene>
    <name evidence="2" type="ORF">GCM10008919_09150</name>
</gene>
<name>A0ABN0T033_9FIRM</name>
<evidence type="ECO:0000313" key="3">
    <source>
        <dbReference type="Proteomes" id="UP001500399"/>
    </source>
</evidence>
<proteinExistence type="predicted"/>
<accession>A0ABN0T033</accession>
<dbReference type="Pfam" id="PF00535">
    <property type="entry name" value="Glycos_transf_2"/>
    <property type="match status" value="1"/>
</dbReference>
<feature type="domain" description="Glycosyltransferase 2-like" evidence="1">
    <location>
        <begin position="32"/>
        <end position="145"/>
    </location>
</feature>
<comment type="caution">
    <text evidence="2">The sequence shown here is derived from an EMBL/GenBank/DDBJ whole genome shotgun (WGS) entry which is preliminary data.</text>
</comment>
<dbReference type="SUPFAM" id="SSF53448">
    <property type="entry name" value="Nucleotide-diphospho-sugar transferases"/>
    <property type="match status" value="1"/>
</dbReference>
<dbReference type="Proteomes" id="UP001500399">
    <property type="component" value="Unassembled WGS sequence"/>
</dbReference>
<dbReference type="InterPro" id="IPR029044">
    <property type="entry name" value="Nucleotide-diphossugar_trans"/>
</dbReference>
<protein>
    <submittedName>
        <fullName evidence="2">Glycosyltransferase</fullName>
    </submittedName>
</protein>
<keyword evidence="3" id="KW-1185">Reference proteome</keyword>
<dbReference type="Gene3D" id="3.90.550.10">
    <property type="entry name" value="Spore Coat Polysaccharide Biosynthesis Protein SpsA, Chain A"/>
    <property type="match status" value="1"/>
</dbReference>
<evidence type="ECO:0000259" key="1">
    <source>
        <dbReference type="Pfam" id="PF00535"/>
    </source>
</evidence>
<evidence type="ECO:0000313" key="2">
    <source>
        <dbReference type="EMBL" id="GAA0208027.1"/>
    </source>
</evidence>
<dbReference type="InterPro" id="IPR001173">
    <property type="entry name" value="Glyco_trans_2-like"/>
</dbReference>
<sequence>MIEWVIDLNYADLVWDHDENAHAEYMNNLAPIVLFTYNRLDHTRQTVEALRANLYAKESVLYIYSDAPKTEAAAAAVQAVRDYLHTIDGFREVHIILREENWGLARNIMDGVTQIVNQYGKIIVLEDDIVTSKYFLKYMNDALEIYKDAPQVMNISGYMYPLVTAELPEAFFMHYGYCWGWGTWKAAWDLFERVPKKLIQEFTEDDIYHFNLEGAVDVWQQVVANEGGALYTWAVFWYAAVFRNKGLTLVPRNSLTLNVGMDGSGEHCGDTELYHVKVNQNPIQKFPLELQELPLARERHRLFFEKQKLSFFRRLARKGKSSIRKLL</sequence>
<organism evidence="2 3">
    <name type="scientific">Selenomonas dianae</name>
    <dbReference type="NCBI Taxonomy" id="135079"/>
    <lineage>
        <taxon>Bacteria</taxon>
        <taxon>Bacillati</taxon>
        <taxon>Bacillota</taxon>
        <taxon>Negativicutes</taxon>
        <taxon>Selenomonadales</taxon>
        <taxon>Selenomonadaceae</taxon>
        <taxon>Selenomonas</taxon>
    </lineage>
</organism>
<dbReference type="EMBL" id="BAAACR010000005">
    <property type="protein sequence ID" value="GAA0208027.1"/>
    <property type="molecule type" value="Genomic_DNA"/>
</dbReference>
<reference evidence="2 3" key="1">
    <citation type="journal article" date="2019" name="Int. J. Syst. Evol. Microbiol.">
        <title>The Global Catalogue of Microorganisms (GCM) 10K type strain sequencing project: providing services to taxonomists for standard genome sequencing and annotation.</title>
        <authorList>
            <consortium name="The Broad Institute Genomics Platform"/>
            <consortium name="The Broad Institute Genome Sequencing Center for Infectious Disease"/>
            <person name="Wu L."/>
            <person name="Ma J."/>
        </authorList>
    </citation>
    <scope>NUCLEOTIDE SEQUENCE [LARGE SCALE GENOMIC DNA]</scope>
    <source>
        <strain evidence="2 3">JCM 8542</strain>
    </source>
</reference>